<dbReference type="EMBL" id="JBEAFC010000003">
    <property type="protein sequence ID" value="KAL1565055.1"/>
    <property type="molecule type" value="Genomic_DNA"/>
</dbReference>
<dbReference type="Pfam" id="PF05553">
    <property type="entry name" value="DUF761"/>
    <property type="match status" value="1"/>
</dbReference>
<keyword evidence="2" id="KW-1185">Reference proteome</keyword>
<dbReference type="PANTHER" id="PTHR33098:SF46">
    <property type="entry name" value="COTTON FIBER PROTEIN"/>
    <property type="match status" value="1"/>
</dbReference>
<comment type="caution">
    <text evidence="1">The sequence shown here is derived from an EMBL/GenBank/DDBJ whole genome shotgun (WGS) entry which is preliminary data.</text>
</comment>
<dbReference type="AlphaFoldDB" id="A0ABD1I9I9"/>
<organism evidence="1 2">
    <name type="scientific">Salvia divinorum</name>
    <name type="common">Maria pastora</name>
    <name type="synonym">Diviner's sage</name>
    <dbReference type="NCBI Taxonomy" id="28513"/>
    <lineage>
        <taxon>Eukaryota</taxon>
        <taxon>Viridiplantae</taxon>
        <taxon>Streptophyta</taxon>
        <taxon>Embryophyta</taxon>
        <taxon>Tracheophyta</taxon>
        <taxon>Spermatophyta</taxon>
        <taxon>Magnoliopsida</taxon>
        <taxon>eudicotyledons</taxon>
        <taxon>Gunneridae</taxon>
        <taxon>Pentapetalae</taxon>
        <taxon>asterids</taxon>
        <taxon>lamiids</taxon>
        <taxon>Lamiales</taxon>
        <taxon>Lamiaceae</taxon>
        <taxon>Nepetoideae</taxon>
        <taxon>Mentheae</taxon>
        <taxon>Salviinae</taxon>
        <taxon>Salvia</taxon>
        <taxon>Salvia subgen. Calosphace</taxon>
    </lineage>
</organism>
<name>A0ABD1I9I9_SALDI</name>
<dbReference type="InterPro" id="IPR008480">
    <property type="entry name" value="DUF761_pln"/>
</dbReference>
<protein>
    <submittedName>
        <fullName evidence="1">Uncharacterized protein</fullName>
    </submittedName>
</protein>
<dbReference type="PANTHER" id="PTHR33098">
    <property type="entry name" value="COTTON FIBER (DUF761)"/>
    <property type="match status" value="1"/>
</dbReference>
<evidence type="ECO:0000313" key="1">
    <source>
        <dbReference type="EMBL" id="KAL1565055.1"/>
    </source>
</evidence>
<dbReference type="Proteomes" id="UP001567538">
    <property type="component" value="Unassembled WGS sequence"/>
</dbReference>
<sequence length="81" mass="9354">MNSSINENVEEENVGRSVVLRERSCGQEGVRKVAPPKKLERKPTEDINASAEAFIRKFKQQLHLQRLESLENFEQMLKRGT</sequence>
<gene>
    <name evidence="1" type="ORF">AAHA92_07323</name>
</gene>
<accession>A0ABD1I9I9</accession>
<reference evidence="1 2" key="1">
    <citation type="submission" date="2024-06" db="EMBL/GenBank/DDBJ databases">
        <title>A chromosome level genome sequence of Diviner's sage (Salvia divinorum).</title>
        <authorList>
            <person name="Ford S.A."/>
            <person name="Ro D.-K."/>
            <person name="Ness R.W."/>
            <person name="Phillips M.A."/>
        </authorList>
    </citation>
    <scope>NUCLEOTIDE SEQUENCE [LARGE SCALE GENOMIC DNA]</scope>
    <source>
        <strain evidence="1">SAF-2024a</strain>
        <tissue evidence="1">Leaf</tissue>
    </source>
</reference>
<evidence type="ECO:0000313" key="2">
    <source>
        <dbReference type="Proteomes" id="UP001567538"/>
    </source>
</evidence>
<proteinExistence type="predicted"/>